<proteinExistence type="predicted"/>
<gene>
    <name evidence="1" type="ORF">BFJ68_g2711</name>
</gene>
<dbReference type="Proteomes" id="UP000285860">
    <property type="component" value="Unassembled WGS sequence"/>
</dbReference>
<name>A0A420PZ42_FUSOX</name>
<comment type="caution">
    <text evidence="1">The sequence shown here is derived from an EMBL/GenBank/DDBJ whole genome shotgun (WGS) entry which is preliminary data.</text>
</comment>
<protein>
    <submittedName>
        <fullName evidence="1">Uncharacterized protein</fullName>
    </submittedName>
</protein>
<sequence>MKEGIEASHGKLPRHLYAGFRSSIHFTVQTYVRAMITHLLQHKMSYDLPVWAQSRYPWFI</sequence>
<evidence type="ECO:0000313" key="1">
    <source>
        <dbReference type="EMBL" id="RKL20709.1"/>
    </source>
</evidence>
<accession>A0A420PZ42</accession>
<evidence type="ECO:0000313" key="2">
    <source>
        <dbReference type="Proteomes" id="UP000285860"/>
    </source>
</evidence>
<reference evidence="1 2" key="1">
    <citation type="journal article" date="2018" name="Sci. Rep.">
        <title>Characterisation of pathogen-specific regions and novel effector candidates in Fusarium oxysporum f. sp. cepae.</title>
        <authorList>
            <person name="Armitage A.D."/>
            <person name="Taylor A."/>
            <person name="Sobczyk M.K."/>
            <person name="Baxter L."/>
            <person name="Greenfield B.P."/>
            <person name="Bates H.J."/>
            <person name="Wilson F."/>
            <person name="Jackson A.C."/>
            <person name="Ott S."/>
            <person name="Harrison R.J."/>
            <person name="Clarkson J.P."/>
        </authorList>
    </citation>
    <scope>NUCLEOTIDE SEQUENCE [LARGE SCALE GENOMIC DNA]</scope>
    <source>
        <strain evidence="1 2">Fo_A28</strain>
    </source>
</reference>
<organism evidence="1 2">
    <name type="scientific">Fusarium oxysporum</name>
    <name type="common">Fusarium vascular wilt</name>
    <dbReference type="NCBI Taxonomy" id="5507"/>
    <lineage>
        <taxon>Eukaryota</taxon>
        <taxon>Fungi</taxon>
        <taxon>Dikarya</taxon>
        <taxon>Ascomycota</taxon>
        <taxon>Pezizomycotina</taxon>
        <taxon>Sordariomycetes</taxon>
        <taxon>Hypocreomycetidae</taxon>
        <taxon>Hypocreales</taxon>
        <taxon>Nectriaceae</taxon>
        <taxon>Fusarium</taxon>
        <taxon>Fusarium oxysporum species complex</taxon>
    </lineage>
</organism>
<dbReference type="EMBL" id="MRCY01000008">
    <property type="protein sequence ID" value="RKL20709.1"/>
    <property type="molecule type" value="Genomic_DNA"/>
</dbReference>
<dbReference type="AlphaFoldDB" id="A0A420PZ42"/>